<comment type="caution">
    <text evidence="2">The sequence shown here is derived from an EMBL/GenBank/DDBJ whole genome shotgun (WGS) entry which is preliminary data.</text>
</comment>
<dbReference type="EMBL" id="BAAAYU010000005">
    <property type="protein sequence ID" value="GAA3641348.1"/>
    <property type="molecule type" value="Genomic_DNA"/>
</dbReference>
<evidence type="ECO:0000313" key="3">
    <source>
        <dbReference type="Proteomes" id="UP001501697"/>
    </source>
</evidence>
<evidence type="ECO:0000256" key="1">
    <source>
        <dbReference type="SAM" id="MobiDB-lite"/>
    </source>
</evidence>
<name>A0ABP7AVY1_9MICO</name>
<organism evidence="2 3">
    <name type="scientific">Microbacterium awajiense</name>
    <dbReference type="NCBI Taxonomy" id="415214"/>
    <lineage>
        <taxon>Bacteria</taxon>
        <taxon>Bacillati</taxon>
        <taxon>Actinomycetota</taxon>
        <taxon>Actinomycetes</taxon>
        <taxon>Micrococcales</taxon>
        <taxon>Microbacteriaceae</taxon>
        <taxon>Microbacterium</taxon>
    </lineage>
</organism>
<keyword evidence="3" id="KW-1185">Reference proteome</keyword>
<reference evidence="3" key="1">
    <citation type="journal article" date="2019" name="Int. J. Syst. Evol. Microbiol.">
        <title>The Global Catalogue of Microorganisms (GCM) 10K type strain sequencing project: providing services to taxonomists for standard genome sequencing and annotation.</title>
        <authorList>
            <consortium name="The Broad Institute Genomics Platform"/>
            <consortium name="The Broad Institute Genome Sequencing Center for Infectious Disease"/>
            <person name="Wu L."/>
            <person name="Ma J."/>
        </authorList>
    </citation>
    <scope>NUCLEOTIDE SEQUENCE [LARGE SCALE GENOMIC DNA]</scope>
    <source>
        <strain evidence="3">JCM 16544</strain>
    </source>
</reference>
<sequence length="64" mass="7032">MAMAVVALRPLRDIDPLSGETLWAAGDVVEATVDGERLSLRNDHWRADSSSPPGERRSLRLSQC</sequence>
<accession>A0ABP7AVY1</accession>
<dbReference type="Proteomes" id="UP001501697">
    <property type="component" value="Unassembled WGS sequence"/>
</dbReference>
<feature type="region of interest" description="Disordered" evidence="1">
    <location>
        <begin position="44"/>
        <end position="64"/>
    </location>
</feature>
<protein>
    <submittedName>
        <fullName evidence="2">Uncharacterized protein</fullName>
    </submittedName>
</protein>
<proteinExistence type="predicted"/>
<evidence type="ECO:0000313" key="2">
    <source>
        <dbReference type="EMBL" id="GAA3641348.1"/>
    </source>
</evidence>
<gene>
    <name evidence="2" type="ORF">GCM10022200_26420</name>
</gene>